<reference evidence="1" key="1">
    <citation type="journal article" date="2020" name="Microbiol. Resour. Announc.">
        <title>Complete Genome Sequence of Novel Psychrotolerant Legionella Strain TUM19329, Isolated from Antarctic Lake Sediment.</title>
        <authorList>
            <person name="Shimada S."/>
            <person name="Nakai R."/>
            <person name="Aoki K."/>
            <person name="Shimoeda N."/>
            <person name="Ohno G."/>
            <person name="Miyazaki Y."/>
            <person name="Kudoh S."/>
            <person name="Imura S."/>
            <person name="Watanabe K."/>
            <person name="Ishii Y."/>
            <person name="Tateda K."/>
        </authorList>
    </citation>
    <scope>NUCLEOTIDE SEQUENCE [LARGE SCALE GENOMIC DNA]</scope>
    <source>
        <strain evidence="1">TUM19329</strain>
    </source>
</reference>
<evidence type="ECO:0000313" key="2">
    <source>
        <dbReference type="Proteomes" id="UP000502894"/>
    </source>
</evidence>
<dbReference type="RefSeq" id="WP_173238039.1">
    <property type="nucleotide sequence ID" value="NZ_AP022839.1"/>
</dbReference>
<sequence>MWYQKLLKPLTLKVIEADQGRANIFLVKIFQVLERISKSPIPAEALLNLIDKMYKKYDQKINDSVKLVDFCQDLLVLSMLFMKGASDKPVWNSDFDVLWLNKELGRTYLGFISGNIEEIHALERQAFKELGYSLETDFANLLTIFSKEDQEIAQLNGLIREFEDLSNQSEGFDEFISCIKKIITEKEEKESQRLKFAEQSNFEEQRKPEEKHTLEKEHALHLTINESSNHSAVPVEPPEFNHRTTTMRQIHLANAQTVNACTLISVAVINAILNARDETAMEVEIAKAHDESQKRYREDFTGLAHGEGVLETAAYQKYYSNAFADPVSQTLIVPVDNEALKQIIDNRNGFLENKGLELNLNFFTYNGDLTETIQQLAPTQEIDWTTVTEDELQRIVQQDKRLPLVDQILRLIVPLNAQGITIRMDGHTISLVKREDAYYSYDSLTGDLSITKNSQEMAEHLGAKIATNQAKEALIYCFSPLQVLRFAPDSSVKKEKTVKKEVPHKDVAVETAGLNAEIIHDLINNRDLFDTVDEWQQVNANLFTLIVSRLNVVYLSAGEWATITAGQLCSLLNIEDNPISTVPPHVSGHPSSIPPVTEGIKQEEHISPVIKPIIHEMPQVPVNDAPEQPVQDSEKLIAIIDKLIENMSIQQNGRQTTRNSQWKANLLTAIKEDIQLKDSEAIDINQCIADIRTVCAKKRNILHFWAEPHSVSEFEKMVRDEEIATPQTNVLAQ</sequence>
<dbReference type="AlphaFoldDB" id="A0A6F8T8L5"/>
<protein>
    <submittedName>
        <fullName evidence="1">Uncharacterized protein</fullName>
    </submittedName>
</protein>
<name>A0A6F8T8L5_9GAMM</name>
<dbReference type="KEGG" id="lant:TUM19329_31800"/>
<accession>A0A6F8T8L5</accession>
<dbReference type="Proteomes" id="UP000502894">
    <property type="component" value="Chromosome"/>
</dbReference>
<evidence type="ECO:0000313" key="1">
    <source>
        <dbReference type="EMBL" id="BCA96819.1"/>
    </source>
</evidence>
<keyword evidence="2" id="KW-1185">Reference proteome</keyword>
<organism evidence="1 2">
    <name type="scientific">Legionella antarctica</name>
    <dbReference type="NCBI Taxonomy" id="2708020"/>
    <lineage>
        <taxon>Bacteria</taxon>
        <taxon>Pseudomonadati</taxon>
        <taxon>Pseudomonadota</taxon>
        <taxon>Gammaproteobacteria</taxon>
        <taxon>Legionellales</taxon>
        <taxon>Legionellaceae</taxon>
        <taxon>Legionella</taxon>
    </lineage>
</organism>
<proteinExistence type="predicted"/>
<gene>
    <name evidence="1" type="ORF">TUM19329_31800</name>
</gene>
<dbReference type="EMBL" id="AP022839">
    <property type="protein sequence ID" value="BCA96819.1"/>
    <property type="molecule type" value="Genomic_DNA"/>
</dbReference>